<evidence type="ECO:0000256" key="6">
    <source>
        <dbReference type="ARBA" id="ARBA00022989"/>
    </source>
</evidence>
<keyword evidence="11" id="KW-1185">Reference proteome</keyword>
<dbReference type="GO" id="GO:0005886">
    <property type="term" value="C:plasma membrane"/>
    <property type="evidence" value="ECO:0007669"/>
    <property type="project" value="UniProtKB-SubCell"/>
</dbReference>
<keyword evidence="5" id="KW-0769">Symport</keyword>
<dbReference type="InterPro" id="IPR036458">
    <property type="entry name" value="Na:dicarbo_symporter_sf"/>
</dbReference>
<dbReference type="Proteomes" id="UP000484015">
    <property type="component" value="Unassembled WGS sequence"/>
</dbReference>
<evidence type="ECO:0000256" key="9">
    <source>
        <dbReference type="SAM" id="Phobius"/>
    </source>
</evidence>
<dbReference type="AlphaFoldDB" id="A0A6L6PVU7"/>
<evidence type="ECO:0000256" key="1">
    <source>
        <dbReference type="ARBA" id="ARBA00004651"/>
    </source>
</evidence>
<evidence type="ECO:0000256" key="8">
    <source>
        <dbReference type="ARBA" id="ARBA00053346"/>
    </source>
</evidence>
<gene>
    <name evidence="10" type="ORF">GM668_04620</name>
</gene>
<dbReference type="EMBL" id="WNLA01000001">
    <property type="protein sequence ID" value="MTW01369.1"/>
    <property type="molecule type" value="Genomic_DNA"/>
</dbReference>
<dbReference type="SUPFAM" id="SSF118215">
    <property type="entry name" value="Proton glutamate symport protein"/>
    <property type="match status" value="1"/>
</dbReference>
<evidence type="ECO:0000313" key="11">
    <source>
        <dbReference type="Proteomes" id="UP000484015"/>
    </source>
</evidence>
<proteinExistence type="predicted"/>
<evidence type="ECO:0000256" key="2">
    <source>
        <dbReference type="ARBA" id="ARBA00022448"/>
    </source>
</evidence>
<name>A0A6L6PVU7_9BURK</name>
<keyword evidence="6 9" id="KW-1133">Transmembrane helix</keyword>
<dbReference type="OrthoDB" id="9766690at2"/>
<keyword evidence="7 9" id="KW-0472">Membrane</keyword>
<comment type="caution">
    <text evidence="10">The sequence shown here is derived from an EMBL/GenBank/DDBJ whole genome shotgun (WGS) entry which is preliminary data.</text>
</comment>
<keyword evidence="3" id="KW-1003">Cell membrane</keyword>
<feature type="transmembrane region" description="Helical" evidence="9">
    <location>
        <begin position="21"/>
        <end position="37"/>
    </location>
</feature>
<evidence type="ECO:0000313" key="10">
    <source>
        <dbReference type="EMBL" id="MTW01369.1"/>
    </source>
</evidence>
<feature type="transmembrane region" description="Helical" evidence="9">
    <location>
        <begin position="162"/>
        <end position="179"/>
    </location>
</feature>
<feature type="transmembrane region" description="Helical" evidence="9">
    <location>
        <begin position="94"/>
        <end position="116"/>
    </location>
</feature>
<reference evidence="10 11" key="1">
    <citation type="submission" date="2019-11" db="EMBL/GenBank/DDBJ databases">
        <title>Type strains purchased from KCTC, JCM and DSMZ.</title>
        <authorList>
            <person name="Lu H."/>
        </authorList>
    </citation>
    <scope>NUCLEOTIDE SEQUENCE [LARGE SCALE GENOMIC DNA]</scope>
    <source>
        <strain evidence="10 11">KCTC 42409</strain>
    </source>
</reference>
<comment type="function">
    <text evidence="8">Responsible for the transport of dicarboxylates such as succinate, fumarate, and malate from the periplasm across the membrane.</text>
</comment>
<dbReference type="GO" id="GO:0006835">
    <property type="term" value="P:dicarboxylic acid transport"/>
    <property type="evidence" value="ECO:0007669"/>
    <property type="project" value="TreeGrafter"/>
</dbReference>
<dbReference type="PANTHER" id="PTHR42865:SF7">
    <property type="entry name" value="PROTON_GLUTAMATE-ASPARTATE SYMPORTER"/>
    <property type="match status" value="1"/>
</dbReference>
<evidence type="ECO:0000256" key="7">
    <source>
        <dbReference type="ARBA" id="ARBA00023136"/>
    </source>
</evidence>
<sequence>MKIANSAAADASHSPRSNLTTYILISLILGIGVGYIANANMAKPTDFADYMSLVTTIFLRLIKMIIAPLVFSTLVVGIARMGDAKEVGRIGLKTLGWFLAASVMSLTLGLIMVNLFRPGDALVGHLPAAASTGIAASSLSLKEFITHLVPASIIDGMAKNEILQIVVFSLFFGTAAAAVGKKANALIDSMDSLAHIMLKVTGYVMQFAPVAVFAAVAGTIAKSGLGVLATYGVFMGEFYLSIAILWALLIIAGFLFLGKRIFALMAELRGPALLAFSTASSEAAYPKTLEGLERFGVRNRIASFVLPIGYSFNLDGSMMYCTFATVFIAQAYGIEMSLGTQMTMMAVLMLTSKGIAGVPRASLVVIAATLGQFNIPEAGLLLLLGIDHFLDMARSATNVIGNGVAAAVVAKWEGEMVDPLQRELSDSPLP</sequence>
<dbReference type="PANTHER" id="PTHR42865">
    <property type="entry name" value="PROTON/GLUTAMATE-ASPARTATE SYMPORTER"/>
    <property type="match status" value="1"/>
</dbReference>
<dbReference type="Gene3D" id="1.10.3860.10">
    <property type="entry name" value="Sodium:dicarboxylate symporter"/>
    <property type="match status" value="1"/>
</dbReference>
<comment type="subcellular location">
    <subcellularLocation>
        <location evidence="1">Cell membrane</location>
        <topology evidence="1">Multi-pass membrane protein</topology>
    </subcellularLocation>
</comment>
<organism evidence="10 11">
    <name type="scientific">Pseudoduganella ginsengisoli</name>
    <dbReference type="NCBI Taxonomy" id="1462440"/>
    <lineage>
        <taxon>Bacteria</taxon>
        <taxon>Pseudomonadati</taxon>
        <taxon>Pseudomonadota</taxon>
        <taxon>Betaproteobacteria</taxon>
        <taxon>Burkholderiales</taxon>
        <taxon>Oxalobacteraceae</taxon>
        <taxon>Telluria group</taxon>
        <taxon>Pseudoduganella</taxon>
    </lineage>
</organism>
<dbReference type="Pfam" id="PF00375">
    <property type="entry name" value="SDF"/>
    <property type="match status" value="1"/>
</dbReference>
<protein>
    <submittedName>
        <fullName evidence="10">Cation:dicarboxylase symporter family transporter</fullName>
    </submittedName>
</protein>
<dbReference type="InterPro" id="IPR001991">
    <property type="entry name" value="Na-dicarboxylate_symporter"/>
</dbReference>
<accession>A0A6L6PVU7</accession>
<dbReference type="GO" id="GO:0015293">
    <property type="term" value="F:symporter activity"/>
    <property type="evidence" value="ECO:0007669"/>
    <property type="project" value="UniProtKB-KW"/>
</dbReference>
<dbReference type="PRINTS" id="PR00173">
    <property type="entry name" value="EDTRNSPORT"/>
</dbReference>
<evidence type="ECO:0000256" key="3">
    <source>
        <dbReference type="ARBA" id="ARBA00022475"/>
    </source>
</evidence>
<dbReference type="FunFam" id="1.10.3860.10:FF:000001">
    <property type="entry name" value="C4-dicarboxylate transport protein"/>
    <property type="match status" value="1"/>
</dbReference>
<keyword evidence="2" id="KW-0813">Transport</keyword>
<feature type="transmembrane region" description="Helical" evidence="9">
    <location>
        <begin position="200"/>
        <end position="218"/>
    </location>
</feature>
<feature type="transmembrane region" description="Helical" evidence="9">
    <location>
        <begin position="238"/>
        <end position="257"/>
    </location>
</feature>
<evidence type="ECO:0000256" key="5">
    <source>
        <dbReference type="ARBA" id="ARBA00022847"/>
    </source>
</evidence>
<dbReference type="RefSeq" id="WP_155437696.1">
    <property type="nucleotide sequence ID" value="NZ_WNLA01000001.1"/>
</dbReference>
<evidence type="ECO:0000256" key="4">
    <source>
        <dbReference type="ARBA" id="ARBA00022692"/>
    </source>
</evidence>
<keyword evidence="4 9" id="KW-0812">Transmembrane</keyword>
<feature type="transmembrane region" description="Helical" evidence="9">
    <location>
        <begin position="57"/>
        <end position="82"/>
    </location>
</feature>